<dbReference type="PANTHER" id="PTHR11645:SF0">
    <property type="entry name" value="PYRROLINE-5-CARBOXYLATE REDUCTASE 3"/>
    <property type="match status" value="1"/>
</dbReference>
<dbReference type="PIRSF" id="PIRSF000193">
    <property type="entry name" value="Pyrrol-5-carb_rd"/>
    <property type="match status" value="1"/>
</dbReference>
<evidence type="ECO:0000256" key="5">
    <source>
        <dbReference type="NCBIfam" id="TIGR00112"/>
    </source>
</evidence>
<comment type="caution">
    <text evidence="9">The sequence shown here is derived from an EMBL/GenBank/DDBJ whole genome shotgun (WGS) entry which is preliminary data.</text>
</comment>
<dbReference type="InterPro" id="IPR008927">
    <property type="entry name" value="6-PGluconate_DH-like_C_sf"/>
</dbReference>
<dbReference type="Pfam" id="PF03807">
    <property type="entry name" value="F420_oxidored"/>
    <property type="match status" value="1"/>
</dbReference>
<dbReference type="GO" id="GO:0055129">
    <property type="term" value="P:L-proline biosynthetic process"/>
    <property type="evidence" value="ECO:0007669"/>
    <property type="project" value="UniProtKB-UniRule"/>
</dbReference>
<dbReference type="InterPro" id="IPR036291">
    <property type="entry name" value="NAD(P)-bd_dom_sf"/>
</dbReference>
<evidence type="ECO:0000313" key="9">
    <source>
        <dbReference type="EMBL" id="RBP08180.1"/>
    </source>
</evidence>
<comment type="function">
    <text evidence="4">Catalyzes the reduction of 1-pyrroline-5-carboxylate (PCA) to L-proline.</text>
</comment>
<dbReference type="InterPro" id="IPR028939">
    <property type="entry name" value="P5C_Rdtase_cat_N"/>
</dbReference>
<keyword evidence="4" id="KW-0963">Cytoplasm</keyword>
<feature type="binding site" evidence="6">
    <location>
        <position position="58"/>
    </location>
    <ligand>
        <name>NADPH</name>
        <dbReference type="ChEBI" id="CHEBI:57783"/>
    </ligand>
</feature>
<evidence type="ECO:0000259" key="8">
    <source>
        <dbReference type="Pfam" id="PF14748"/>
    </source>
</evidence>
<dbReference type="Gene3D" id="1.10.3730.10">
    <property type="entry name" value="ProC C-terminal domain-like"/>
    <property type="match status" value="1"/>
</dbReference>
<comment type="catalytic activity">
    <reaction evidence="4">
        <text>L-proline + NADP(+) = (S)-1-pyrroline-5-carboxylate + NADPH + 2 H(+)</text>
        <dbReference type="Rhea" id="RHEA:14109"/>
        <dbReference type="ChEBI" id="CHEBI:15378"/>
        <dbReference type="ChEBI" id="CHEBI:17388"/>
        <dbReference type="ChEBI" id="CHEBI:57783"/>
        <dbReference type="ChEBI" id="CHEBI:58349"/>
        <dbReference type="ChEBI" id="CHEBI:60039"/>
        <dbReference type="EC" id="1.5.1.2"/>
    </reaction>
</comment>
<evidence type="ECO:0000313" key="10">
    <source>
        <dbReference type="Proteomes" id="UP000253529"/>
    </source>
</evidence>
<feature type="domain" description="Pyrroline-5-carboxylate reductase catalytic N-terminal" evidence="7">
    <location>
        <begin position="10"/>
        <end position="100"/>
    </location>
</feature>
<dbReference type="SUPFAM" id="SSF51735">
    <property type="entry name" value="NAD(P)-binding Rossmann-fold domains"/>
    <property type="match status" value="1"/>
</dbReference>
<dbReference type="Gene3D" id="3.40.50.720">
    <property type="entry name" value="NAD(P)-binding Rossmann-like Domain"/>
    <property type="match status" value="1"/>
</dbReference>
<comment type="subcellular location">
    <subcellularLocation>
        <location evidence="4">Cytoplasm</location>
    </subcellularLocation>
</comment>
<keyword evidence="4" id="KW-0641">Proline biosynthesis</keyword>
<evidence type="ECO:0000256" key="1">
    <source>
        <dbReference type="ARBA" id="ARBA00005525"/>
    </source>
</evidence>
<dbReference type="EMBL" id="QNRK01000026">
    <property type="protein sequence ID" value="RBP08180.1"/>
    <property type="molecule type" value="Genomic_DNA"/>
</dbReference>
<dbReference type="HAMAP" id="MF_01925">
    <property type="entry name" value="P5C_reductase"/>
    <property type="match status" value="1"/>
</dbReference>
<evidence type="ECO:0000259" key="7">
    <source>
        <dbReference type="Pfam" id="PF03807"/>
    </source>
</evidence>
<evidence type="ECO:0000256" key="3">
    <source>
        <dbReference type="ARBA" id="ARBA00023002"/>
    </source>
</evidence>
<reference evidence="9 10" key="1">
    <citation type="submission" date="2018-06" db="EMBL/GenBank/DDBJ databases">
        <title>Genomic Encyclopedia of Type Strains, Phase IV (KMG-IV): sequencing the most valuable type-strain genomes for metagenomic binning, comparative biology and taxonomic classification.</title>
        <authorList>
            <person name="Goeker M."/>
        </authorList>
    </citation>
    <scope>NUCLEOTIDE SEQUENCE [LARGE SCALE GENOMIC DNA]</scope>
    <source>
        <strain evidence="9 10">DSM 24875</strain>
    </source>
</reference>
<keyword evidence="10" id="KW-1185">Reference proteome</keyword>
<keyword evidence="2 4" id="KW-0521">NADP</keyword>
<dbReference type="AlphaFoldDB" id="A0A366F2F6"/>
<organism evidence="9 10">
    <name type="scientific">Roseiarcus fermentans</name>
    <dbReference type="NCBI Taxonomy" id="1473586"/>
    <lineage>
        <taxon>Bacteria</taxon>
        <taxon>Pseudomonadati</taxon>
        <taxon>Pseudomonadota</taxon>
        <taxon>Alphaproteobacteria</taxon>
        <taxon>Hyphomicrobiales</taxon>
        <taxon>Roseiarcaceae</taxon>
        <taxon>Roseiarcus</taxon>
    </lineage>
</organism>
<dbReference type="PANTHER" id="PTHR11645">
    <property type="entry name" value="PYRROLINE-5-CARBOXYLATE REDUCTASE"/>
    <property type="match status" value="1"/>
</dbReference>
<dbReference type="GO" id="GO:0005737">
    <property type="term" value="C:cytoplasm"/>
    <property type="evidence" value="ECO:0007669"/>
    <property type="project" value="UniProtKB-SubCell"/>
</dbReference>
<proteinExistence type="inferred from homology"/>
<feature type="domain" description="Pyrroline-5-carboxylate reductase dimerisation" evidence="8">
    <location>
        <begin position="164"/>
        <end position="269"/>
    </location>
</feature>
<name>A0A366F2F6_9HYPH</name>
<evidence type="ECO:0000256" key="6">
    <source>
        <dbReference type="PIRSR" id="PIRSR000193-1"/>
    </source>
</evidence>
<dbReference type="OrthoDB" id="9805754at2"/>
<dbReference type="InterPro" id="IPR000304">
    <property type="entry name" value="Pyrroline-COOH_reductase"/>
</dbReference>
<dbReference type="EC" id="1.5.1.2" evidence="4 5"/>
<dbReference type="FunFam" id="1.10.3730.10:FF:000001">
    <property type="entry name" value="Pyrroline-5-carboxylate reductase"/>
    <property type="match status" value="1"/>
</dbReference>
<gene>
    <name evidence="4" type="primary">proC</name>
    <name evidence="9" type="ORF">DFR50_12625</name>
</gene>
<evidence type="ECO:0000256" key="2">
    <source>
        <dbReference type="ARBA" id="ARBA00022857"/>
    </source>
</evidence>
<protein>
    <recommendedName>
        <fullName evidence="4 5">Pyrroline-5-carboxylate reductase</fullName>
        <shortName evidence="4">P5C reductase</shortName>
        <shortName evidence="4">P5CR</shortName>
        <ecNumber evidence="4 5">1.5.1.2</ecNumber>
    </recommendedName>
    <alternativeName>
        <fullName evidence="4">PCA reductase</fullName>
    </alternativeName>
</protein>
<feature type="binding site" evidence="6">
    <location>
        <begin position="71"/>
        <end position="74"/>
    </location>
    <ligand>
        <name>NADP(+)</name>
        <dbReference type="ChEBI" id="CHEBI:58349"/>
    </ligand>
</feature>
<dbReference type="SUPFAM" id="SSF48179">
    <property type="entry name" value="6-phosphogluconate dehydrogenase C-terminal domain-like"/>
    <property type="match status" value="1"/>
</dbReference>
<dbReference type="InterPro" id="IPR029036">
    <property type="entry name" value="P5CR_dimer"/>
</dbReference>
<dbReference type="GO" id="GO:0004735">
    <property type="term" value="F:pyrroline-5-carboxylate reductase activity"/>
    <property type="evidence" value="ECO:0007669"/>
    <property type="project" value="UniProtKB-UniRule"/>
</dbReference>
<dbReference type="Proteomes" id="UP000253529">
    <property type="component" value="Unassembled WGS sequence"/>
</dbReference>
<sequence length="272" mass="27840">MTKDWPERLVLVGAGKMGGAMAAGWLAGGLPASSLTILEPNPSDAIARLAADTGAALNPPEPRGADVLALAIKPQALDAVAPQVVPLAGADTLVLSILAGKTIANLRERFPGVRSVVRAMPNTPAAIGRGVTAAYPSPEVTDEQRRWTERLLGAVGVFHWLDEEGAIDVVTAISGGGPAYVFALTEALAKAAEALGLAPDLAMSLARGTVEGAGELMRRERETPPSVLRRNVTSPGGTTAAALAVLHADDGLHPLMERAARAAHAQAGKMAG</sequence>
<dbReference type="Pfam" id="PF14748">
    <property type="entry name" value="P5CR_dimer"/>
    <property type="match status" value="1"/>
</dbReference>
<accession>A0A366F2F6</accession>
<comment type="pathway">
    <text evidence="4">Amino-acid biosynthesis; L-proline biosynthesis; L-proline from L-glutamate 5-semialdehyde: step 1/1.</text>
</comment>
<evidence type="ECO:0000256" key="4">
    <source>
        <dbReference type="HAMAP-Rule" id="MF_01925"/>
    </source>
</evidence>
<dbReference type="UniPathway" id="UPA00098">
    <property type="reaction ID" value="UER00361"/>
</dbReference>
<dbReference type="NCBIfam" id="TIGR00112">
    <property type="entry name" value="proC"/>
    <property type="match status" value="1"/>
</dbReference>
<comment type="catalytic activity">
    <reaction evidence="4">
        <text>L-proline + NAD(+) = (S)-1-pyrroline-5-carboxylate + NADH + 2 H(+)</text>
        <dbReference type="Rhea" id="RHEA:14105"/>
        <dbReference type="ChEBI" id="CHEBI:15378"/>
        <dbReference type="ChEBI" id="CHEBI:17388"/>
        <dbReference type="ChEBI" id="CHEBI:57540"/>
        <dbReference type="ChEBI" id="CHEBI:57945"/>
        <dbReference type="ChEBI" id="CHEBI:60039"/>
        <dbReference type="EC" id="1.5.1.2"/>
    </reaction>
</comment>
<keyword evidence="4" id="KW-0028">Amino-acid biosynthesis</keyword>
<dbReference type="RefSeq" id="WP_113891218.1">
    <property type="nucleotide sequence ID" value="NZ_QNRK01000026.1"/>
</dbReference>
<keyword evidence="3 4" id="KW-0560">Oxidoreductase</keyword>
<comment type="similarity">
    <text evidence="1 4">Belongs to the pyrroline-5-carboxylate reductase family.</text>
</comment>